<dbReference type="EMBL" id="JANEYF010004587">
    <property type="protein sequence ID" value="KAJ8930671.1"/>
    <property type="molecule type" value="Genomic_DNA"/>
</dbReference>
<evidence type="ECO:0000256" key="1">
    <source>
        <dbReference type="SAM" id="MobiDB-lite"/>
    </source>
</evidence>
<proteinExistence type="predicted"/>
<comment type="caution">
    <text evidence="2">The sequence shown here is derived from an EMBL/GenBank/DDBJ whole genome shotgun (WGS) entry which is preliminary data.</text>
</comment>
<dbReference type="Proteomes" id="UP001162156">
    <property type="component" value="Unassembled WGS sequence"/>
</dbReference>
<protein>
    <submittedName>
        <fullName evidence="2">Uncharacterized protein</fullName>
    </submittedName>
</protein>
<feature type="region of interest" description="Disordered" evidence="1">
    <location>
        <begin position="1"/>
        <end position="64"/>
    </location>
</feature>
<reference evidence="2" key="1">
    <citation type="journal article" date="2023" name="Insect Mol. Biol.">
        <title>Genome sequencing provides insights into the evolution of gene families encoding plant cell wall-degrading enzymes in longhorned beetles.</title>
        <authorList>
            <person name="Shin N.R."/>
            <person name="Okamura Y."/>
            <person name="Kirsch R."/>
            <person name="Pauchet Y."/>
        </authorList>
    </citation>
    <scope>NUCLEOTIDE SEQUENCE</scope>
    <source>
        <strain evidence="2">RBIC_L_NR</strain>
    </source>
</reference>
<organism evidence="2 3">
    <name type="scientific">Rhamnusium bicolor</name>
    <dbReference type="NCBI Taxonomy" id="1586634"/>
    <lineage>
        <taxon>Eukaryota</taxon>
        <taxon>Metazoa</taxon>
        <taxon>Ecdysozoa</taxon>
        <taxon>Arthropoda</taxon>
        <taxon>Hexapoda</taxon>
        <taxon>Insecta</taxon>
        <taxon>Pterygota</taxon>
        <taxon>Neoptera</taxon>
        <taxon>Endopterygota</taxon>
        <taxon>Coleoptera</taxon>
        <taxon>Polyphaga</taxon>
        <taxon>Cucujiformia</taxon>
        <taxon>Chrysomeloidea</taxon>
        <taxon>Cerambycidae</taxon>
        <taxon>Lepturinae</taxon>
        <taxon>Rhagiini</taxon>
        <taxon>Rhamnusium</taxon>
    </lineage>
</organism>
<dbReference type="AlphaFoldDB" id="A0AAV8WYG9"/>
<keyword evidence="3" id="KW-1185">Reference proteome</keyword>
<feature type="compositionally biased region" description="Polar residues" evidence="1">
    <location>
        <begin position="35"/>
        <end position="48"/>
    </location>
</feature>
<accession>A0AAV8WYG9</accession>
<evidence type="ECO:0000313" key="2">
    <source>
        <dbReference type="EMBL" id="KAJ8930671.1"/>
    </source>
</evidence>
<gene>
    <name evidence="2" type="ORF">NQ314_016512</name>
</gene>
<sequence length="64" mass="6981">MITNCTPLPGNPEMQEKSPEYPIINPGLPVPCQCSPGTESRSPQSLRSSLVLHLYPQGDQTTFP</sequence>
<evidence type="ECO:0000313" key="3">
    <source>
        <dbReference type="Proteomes" id="UP001162156"/>
    </source>
</evidence>
<name>A0AAV8WYG9_9CUCU</name>